<reference evidence="2" key="1">
    <citation type="submission" date="2016-11" db="UniProtKB">
        <authorList>
            <consortium name="WormBaseParasite"/>
        </authorList>
    </citation>
    <scope>IDENTIFICATION</scope>
    <source>
        <strain evidence="2">KR3021</strain>
    </source>
</reference>
<dbReference type="Proteomes" id="UP000095286">
    <property type="component" value="Unplaced"/>
</dbReference>
<name>A0AC35U1E4_9BILA</name>
<proteinExistence type="predicted"/>
<sequence length="417" mass="48001">MYDFSYFGYEVMTFCWYTACYGNIGLIVIIMVMRYFQVVKGQIISFWHFLAGISATLFIPGLMNISLAKAFDQTVPLDIAYHFKLNGVYESDLFLPETKNLVIEIKSIQMLVILTLYTSYLTINYGVVIFTYITFKNYMKKAELTMSANTRRMNIEFNRVLLTQCASPLIVGGPLVFYIVTLIVSPIAIWPENGTFVITALAATPVINAFAFLIFSSKNRQILYNSLVMRLELVIMGEYLVFHLVYSYMYELSYYGYMVMIFCWYSTCYVTLILPALMNINLCRAFDETVPLDIAYQFKLNGTYESDLILANTKSLRSIRLYIILAIYTLYLSINYGIVVFTYLTFKRYMQEFEDSMTDQTKRMNIEFNRILLTQCASPLLVGVPLVIYIGSLATAGTWGTWNEGGTFIVVQRTVKF</sequence>
<protein>
    <submittedName>
        <fullName evidence="2">G protein-coupled receptor</fullName>
    </submittedName>
</protein>
<accession>A0AC35U1E4</accession>
<organism evidence="1 2">
    <name type="scientific">Rhabditophanes sp. KR3021</name>
    <dbReference type="NCBI Taxonomy" id="114890"/>
    <lineage>
        <taxon>Eukaryota</taxon>
        <taxon>Metazoa</taxon>
        <taxon>Ecdysozoa</taxon>
        <taxon>Nematoda</taxon>
        <taxon>Chromadorea</taxon>
        <taxon>Rhabditida</taxon>
        <taxon>Tylenchina</taxon>
        <taxon>Panagrolaimomorpha</taxon>
        <taxon>Strongyloidoidea</taxon>
        <taxon>Alloionematidae</taxon>
        <taxon>Rhabditophanes</taxon>
    </lineage>
</organism>
<dbReference type="WBParaSite" id="RSKR_0000675950.1">
    <property type="protein sequence ID" value="RSKR_0000675950.1"/>
    <property type="gene ID" value="RSKR_0000675950"/>
</dbReference>
<evidence type="ECO:0000313" key="1">
    <source>
        <dbReference type="Proteomes" id="UP000095286"/>
    </source>
</evidence>
<evidence type="ECO:0000313" key="2">
    <source>
        <dbReference type="WBParaSite" id="RSKR_0000675950.1"/>
    </source>
</evidence>